<dbReference type="Pfam" id="PF09720">
    <property type="entry name" value="Unstab_antitox"/>
    <property type="match status" value="1"/>
</dbReference>
<dbReference type="EMBL" id="JAPDDS010000001">
    <property type="protein sequence ID" value="MCW1883370.1"/>
    <property type="molecule type" value="Genomic_DNA"/>
</dbReference>
<evidence type="ECO:0000313" key="2">
    <source>
        <dbReference type="Proteomes" id="UP001207930"/>
    </source>
</evidence>
<evidence type="ECO:0000313" key="1">
    <source>
        <dbReference type="EMBL" id="MCW1883370.1"/>
    </source>
</evidence>
<protein>
    <submittedName>
        <fullName evidence="1">Addiction module protein</fullName>
    </submittedName>
</protein>
<dbReference type="RefSeq" id="WP_264499331.1">
    <property type="nucleotide sequence ID" value="NZ_JAPDDS010000001.1"/>
</dbReference>
<keyword evidence="2" id="KW-1185">Reference proteome</keyword>
<dbReference type="InterPro" id="IPR013406">
    <property type="entry name" value="CHP02574_addiction_mod"/>
</dbReference>
<accession>A0ABT3FIK8</accession>
<gene>
    <name evidence="1" type="ORF">OKA04_01425</name>
</gene>
<name>A0ABT3FIK8_9BACT</name>
<dbReference type="Proteomes" id="UP001207930">
    <property type="component" value="Unassembled WGS sequence"/>
</dbReference>
<proteinExistence type="predicted"/>
<reference evidence="1 2" key="1">
    <citation type="submission" date="2022-10" db="EMBL/GenBank/DDBJ databases">
        <title>Luteolibacter flavescens strain MCCC 1K03193, whole genome shotgun sequencing project.</title>
        <authorList>
            <person name="Zhao G."/>
            <person name="Shen L."/>
        </authorList>
    </citation>
    <scope>NUCLEOTIDE SEQUENCE [LARGE SCALE GENOMIC DNA]</scope>
    <source>
        <strain evidence="1 2">MCCC 1K03193</strain>
    </source>
</reference>
<sequence>MVTTVDLEVMSTADKLRLMENLWENLSAGTDDITSPEWHGGVLTERERLTSSGEERFVAWNAAKKQLREELT</sequence>
<comment type="caution">
    <text evidence="1">The sequence shown here is derived from an EMBL/GenBank/DDBJ whole genome shotgun (WGS) entry which is preliminary data.</text>
</comment>
<organism evidence="1 2">
    <name type="scientific">Luteolibacter flavescens</name>
    <dbReference type="NCBI Taxonomy" id="1859460"/>
    <lineage>
        <taxon>Bacteria</taxon>
        <taxon>Pseudomonadati</taxon>
        <taxon>Verrucomicrobiota</taxon>
        <taxon>Verrucomicrobiia</taxon>
        <taxon>Verrucomicrobiales</taxon>
        <taxon>Verrucomicrobiaceae</taxon>
        <taxon>Luteolibacter</taxon>
    </lineage>
</organism>